<comment type="caution">
    <text evidence="3">The sequence shown here is derived from an EMBL/GenBank/DDBJ whole genome shotgun (WGS) entry which is preliminary data.</text>
</comment>
<evidence type="ECO:0008006" key="5">
    <source>
        <dbReference type="Google" id="ProtNLM"/>
    </source>
</evidence>
<evidence type="ECO:0000259" key="2">
    <source>
        <dbReference type="Pfam" id="PF23635"/>
    </source>
</evidence>
<dbReference type="InterPro" id="IPR056594">
    <property type="entry name" value="AT5G49610-like_b-prop"/>
</dbReference>
<protein>
    <recommendedName>
        <fullName evidence="5">F-box domain-containing protein</fullName>
    </recommendedName>
</protein>
<evidence type="ECO:0000259" key="1">
    <source>
        <dbReference type="Pfam" id="PF00646"/>
    </source>
</evidence>
<dbReference type="PANTHER" id="PTHR32133">
    <property type="entry name" value="OS07G0120400 PROTEIN"/>
    <property type="match status" value="1"/>
</dbReference>
<dbReference type="Proteomes" id="UP001231189">
    <property type="component" value="Unassembled WGS sequence"/>
</dbReference>
<dbReference type="SUPFAM" id="SSF81383">
    <property type="entry name" value="F-box domain"/>
    <property type="match status" value="1"/>
</dbReference>
<organism evidence="3 4">
    <name type="scientific">Lolium multiflorum</name>
    <name type="common">Italian ryegrass</name>
    <name type="synonym">Lolium perenne subsp. multiflorum</name>
    <dbReference type="NCBI Taxonomy" id="4521"/>
    <lineage>
        <taxon>Eukaryota</taxon>
        <taxon>Viridiplantae</taxon>
        <taxon>Streptophyta</taxon>
        <taxon>Embryophyta</taxon>
        <taxon>Tracheophyta</taxon>
        <taxon>Spermatophyta</taxon>
        <taxon>Magnoliopsida</taxon>
        <taxon>Liliopsida</taxon>
        <taxon>Poales</taxon>
        <taxon>Poaceae</taxon>
        <taxon>BOP clade</taxon>
        <taxon>Pooideae</taxon>
        <taxon>Poodae</taxon>
        <taxon>Poeae</taxon>
        <taxon>Poeae Chloroplast Group 2 (Poeae type)</taxon>
        <taxon>Loliodinae</taxon>
        <taxon>Loliinae</taxon>
        <taxon>Lolium</taxon>
    </lineage>
</organism>
<feature type="domain" description="F-box" evidence="1">
    <location>
        <begin position="15"/>
        <end position="51"/>
    </location>
</feature>
<dbReference type="Gene3D" id="1.20.1280.50">
    <property type="match status" value="1"/>
</dbReference>
<dbReference type="InterPro" id="IPR036047">
    <property type="entry name" value="F-box-like_dom_sf"/>
</dbReference>
<dbReference type="InterPro" id="IPR001810">
    <property type="entry name" value="F-box_dom"/>
</dbReference>
<reference evidence="3" key="1">
    <citation type="submission" date="2023-07" db="EMBL/GenBank/DDBJ databases">
        <title>A chromosome-level genome assembly of Lolium multiflorum.</title>
        <authorList>
            <person name="Chen Y."/>
            <person name="Copetti D."/>
            <person name="Kolliker R."/>
            <person name="Studer B."/>
        </authorList>
    </citation>
    <scope>NUCLEOTIDE SEQUENCE</scope>
    <source>
        <strain evidence="3">02402/16</strain>
        <tissue evidence="3">Leaf</tissue>
    </source>
</reference>
<dbReference type="EMBL" id="JAUUTY010000004">
    <property type="protein sequence ID" value="KAK1642233.1"/>
    <property type="molecule type" value="Genomic_DNA"/>
</dbReference>
<sequence length="391" mass="43834">MSRRYSSSASPLEDEDLLQEILLRLPPMPSSLPRASLVCKRWRSILSDARFISRFRKHHRIPPLLGFFEGKPSWRNYIFTSILEPPDRVPAARFMVPLSLSMHWGFMGCPQGLIVMFKESSCETVVCDPLTGQQHRVASPPVMNLDDGECWDTATVLCADAEDGHVHGDCFSSPFKLVLICEGYLRAFLCLYDSVSGVWGDVVSTATTTICQNLFLRPGILAGNALCWGIGGGHILAFDLETQSLGVIEKPTDAHVTGDVLEVSCFQPLRMENGGLGLAVLSEFTVQLWARSICDGVVGWVLQKTILLEGLLPQEVHSHDGPAHFVGYDEDANMVVLSTMIGNFTLQLDSMLIRHIIRRNEMCYNSFYPYRNFYTAGRRVEWNWLDLKTEL</sequence>
<dbReference type="PANTHER" id="PTHR32133:SF357">
    <property type="entry name" value="F-BOX DOMAIN-CONTAINING PROTEIN"/>
    <property type="match status" value="1"/>
</dbReference>
<evidence type="ECO:0000313" key="4">
    <source>
        <dbReference type="Proteomes" id="UP001231189"/>
    </source>
</evidence>
<evidence type="ECO:0000313" key="3">
    <source>
        <dbReference type="EMBL" id="KAK1642233.1"/>
    </source>
</evidence>
<dbReference type="Pfam" id="PF23635">
    <property type="entry name" value="Beta-prop_AT5G49610-like"/>
    <property type="match status" value="1"/>
</dbReference>
<feature type="domain" description="F-box protein AT5G49610-like beta-propeller" evidence="2">
    <location>
        <begin position="111"/>
        <end position="357"/>
    </location>
</feature>
<keyword evidence="4" id="KW-1185">Reference proteome</keyword>
<dbReference type="Pfam" id="PF00646">
    <property type="entry name" value="F-box"/>
    <property type="match status" value="1"/>
</dbReference>
<gene>
    <name evidence="3" type="ORF">QYE76_060038</name>
</gene>
<dbReference type="AlphaFoldDB" id="A0AAD8RZN8"/>
<name>A0AAD8RZN8_LOLMU</name>
<proteinExistence type="predicted"/>
<accession>A0AAD8RZN8</accession>